<dbReference type="PANTHER" id="PTHR33619:SF3">
    <property type="entry name" value="POLYSACCHARIDE EXPORT PROTEIN GFCE-RELATED"/>
    <property type="match status" value="1"/>
</dbReference>
<gene>
    <name evidence="5" type="ORF">DZC75_09960</name>
</gene>
<evidence type="ECO:0000313" key="6">
    <source>
        <dbReference type="Proteomes" id="UP000258127"/>
    </source>
</evidence>
<dbReference type="RefSeq" id="WP_052192030.1">
    <property type="nucleotide sequence ID" value="NZ_CP009747.1"/>
</dbReference>
<dbReference type="GO" id="GO:0015159">
    <property type="term" value="F:polysaccharide transmembrane transporter activity"/>
    <property type="evidence" value="ECO:0007669"/>
    <property type="project" value="InterPro"/>
</dbReference>
<organism evidence="5 6">
    <name type="scientific">Pseudomonas parafulva</name>
    <dbReference type="NCBI Taxonomy" id="157782"/>
    <lineage>
        <taxon>Bacteria</taxon>
        <taxon>Pseudomonadati</taxon>
        <taxon>Pseudomonadota</taxon>
        <taxon>Gammaproteobacteria</taxon>
        <taxon>Pseudomonadales</taxon>
        <taxon>Pseudomonadaceae</taxon>
        <taxon>Pseudomonas</taxon>
    </lineage>
</organism>
<evidence type="ECO:0000256" key="2">
    <source>
        <dbReference type="SAM" id="SignalP"/>
    </source>
</evidence>
<dbReference type="Pfam" id="PF02563">
    <property type="entry name" value="Poly_export"/>
    <property type="match status" value="1"/>
</dbReference>
<reference evidence="5 6" key="1">
    <citation type="submission" date="2018-08" db="EMBL/GenBank/DDBJ databases">
        <authorList>
            <person name="Lee Y."/>
            <person name="Kakembo D."/>
        </authorList>
    </citation>
    <scope>NUCLEOTIDE SEQUENCE [LARGE SCALE GENOMIC DNA]</scope>
    <source>
        <strain evidence="5 6">JBCS1880</strain>
    </source>
</reference>
<feature type="domain" description="Soluble ligand binding" evidence="4">
    <location>
        <begin position="225"/>
        <end position="273"/>
    </location>
</feature>
<keyword evidence="1 2" id="KW-0732">Signal</keyword>
<dbReference type="InterPro" id="IPR003715">
    <property type="entry name" value="Poly_export_N"/>
</dbReference>
<dbReference type="PROSITE" id="PS51257">
    <property type="entry name" value="PROKAR_LIPOPROTEIN"/>
    <property type="match status" value="1"/>
</dbReference>
<feature type="signal peptide" evidence="2">
    <location>
        <begin position="1"/>
        <end position="17"/>
    </location>
</feature>
<dbReference type="EMBL" id="CP031641">
    <property type="protein sequence ID" value="AXO88306.1"/>
    <property type="molecule type" value="Genomic_DNA"/>
</dbReference>
<sequence length="355" mass="38480">MIALRYPTIALCVLALAACSSPQGRQMPVQILTAPPTENQATEVARREQVLRPQDVLEVIFHVSNRTAGVYRIQSGDTLDLSFMAASSLNGQQLVQPDGSITLPSTNASVRVEGLTPSDAENAIRQAYNDKRVFKPNRDQVTVRVLSPMTDEINLKNALTHPGTGMSRDITVGNDGRATFPEIGSVPLQGMTVNQLRDYLNERYAQLPGRMSVDVLLKSTAANEIYVLGEVGQPGAFEIRRPVSVLEALTLARGPTIKAKLGSVMIMRRTGNTVQAYQYDVDQALSGKSQSIAYLQPEDMLYVPKTALASAGELSRQLADVILFQGIGVSFGYRLDNKDNNDRRSSTANGAASGQ</sequence>
<dbReference type="Gene3D" id="3.10.560.10">
    <property type="entry name" value="Outer membrane lipoprotein wza domain like"/>
    <property type="match status" value="1"/>
</dbReference>
<dbReference type="Pfam" id="PF10531">
    <property type="entry name" value="SLBB"/>
    <property type="match status" value="1"/>
</dbReference>
<evidence type="ECO:0000313" key="5">
    <source>
        <dbReference type="EMBL" id="AXO88306.1"/>
    </source>
</evidence>
<protein>
    <submittedName>
        <fullName evidence="5">Polysaccharide biosynthesis protein</fullName>
    </submittedName>
</protein>
<accession>A0AAI8PBE0</accession>
<name>A0AAI8PBE0_9PSED</name>
<proteinExistence type="predicted"/>
<feature type="domain" description="Polysaccharide export protein N-terminal" evidence="3">
    <location>
        <begin position="68"/>
        <end position="145"/>
    </location>
</feature>
<keyword evidence="6" id="KW-1185">Reference proteome</keyword>
<dbReference type="InterPro" id="IPR019554">
    <property type="entry name" value="Soluble_ligand-bd"/>
</dbReference>
<dbReference type="Gene3D" id="3.30.1950.10">
    <property type="entry name" value="wza like domain"/>
    <property type="match status" value="2"/>
</dbReference>
<dbReference type="AlphaFoldDB" id="A0AAI8PBE0"/>
<dbReference type="PANTHER" id="PTHR33619">
    <property type="entry name" value="POLYSACCHARIDE EXPORT PROTEIN GFCE-RELATED"/>
    <property type="match status" value="1"/>
</dbReference>
<evidence type="ECO:0000259" key="4">
    <source>
        <dbReference type="Pfam" id="PF10531"/>
    </source>
</evidence>
<dbReference type="Proteomes" id="UP000258127">
    <property type="component" value="Chromosome"/>
</dbReference>
<evidence type="ECO:0000256" key="1">
    <source>
        <dbReference type="ARBA" id="ARBA00022729"/>
    </source>
</evidence>
<dbReference type="InterPro" id="IPR049712">
    <property type="entry name" value="Poly_export"/>
</dbReference>
<feature type="chain" id="PRO_5042616751" evidence="2">
    <location>
        <begin position="18"/>
        <end position="355"/>
    </location>
</feature>
<evidence type="ECO:0000259" key="3">
    <source>
        <dbReference type="Pfam" id="PF02563"/>
    </source>
</evidence>